<keyword evidence="2" id="KW-1185">Reference proteome</keyword>
<proteinExistence type="predicted"/>
<name>A0A0M0K0K9_9EUKA</name>
<dbReference type="Proteomes" id="UP000037460">
    <property type="component" value="Unassembled WGS sequence"/>
</dbReference>
<comment type="caution">
    <text evidence="1">The sequence shown here is derived from an EMBL/GenBank/DDBJ whole genome shotgun (WGS) entry which is preliminary data.</text>
</comment>
<accession>A0A0M0K0K9</accession>
<dbReference type="AlphaFoldDB" id="A0A0M0K0K9"/>
<evidence type="ECO:0000313" key="2">
    <source>
        <dbReference type="Proteomes" id="UP000037460"/>
    </source>
</evidence>
<protein>
    <submittedName>
        <fullName evidence="1">Uncharacterized protein</fullName>
    </submittedName>
</protein>
<sequence length="116" mass="12778">MAVGTHSLWPKDMDKYAMLAAAITGYSMADDFFFMGKEPLGLVTEAAWFLFDLNVLPRAFVKYCLELYFIEAEVYDQVLELVIVSLVVRDPGRVLGASSLSAVFDIARGRCGTALG</sequence>
<evidence type="ECO:0000313" key="1">
    <source>
        <dbReference type="EMBL" id="KOO32345.1"/>
    </source>
</evidence>
<organism evidence="1 2">
    <name type="scientific">Chrysochromulina tobinii</name>
    <dbReference type="NCBI Taxonomy" id="1460289"/>
    <lineage>
        <taxon>Eukaryota</taxon>
        <taxon>Haptista</taxon>
        <taxon>Haptophyta</taxon>
        <taxon>Prymnesiophyceae</taxon>
        <taxon>Prymnesiales</taxon>
        <taxon>Chrysochromulinaceae</taxon>
        <taxon>Chrysochromulina</taxon>
    </lineage>
</organism>
<reference evidence="2" key="1">
    <citation type="journal article" date="2015" name="PLoS Genet.">
        <title>Genome Sequence and Transcriptome Analyses of Chrysochromulina tobin: Metabolic Tools for Enhanced Algal Fitness in the Prominent Order Prymnesiales (Haptophyceae).</title>
        <authorList>
            <person name="Hovde B.T."/>
            <person name="Deodato C.R."/>
            <person name="Hunsperger H.M."/>
            <person name="Ryken S.A."/>
            <person name="Yost W."/>
            <person name="Jha R.K."/>
            <person name="Patterson J."/>
            <person name="Monnat R.J. Jr."/>
            <person name="Barlow S.B."/>
            <person name="Starkenburg S.R."/>
            <person name="Cattolico R.A."/>
        </authorList>
    </citation>
    <scope>NUCLEOTIDE SEQUENCE</scope>
    <source>
        <strain evidence="2">CCMP291</strain>
    </source>
</reference>
<gene>
    <name evidence="1" type="ORF">Ctob_014247</name>
</gene>
<dbReference type="EMBL" id="JWZX01001797">
    <property type="protein sequence ID" value="KOO32345.1"/>
    <property type="molecule type" value="Genomic_DNA"/>
</dbReference>